<feature type="transmembrane region" description="Helical" evidence="1">
    <location>
        <begin position="35"/>
        <end position="54"/>
    </location>
</feature>
<dbReference type="KEGG" id="nvr:FEJ81_08455"/>
<organism evidence="2 3">
    <name type="scientific">Natrinema versiforme</name>
    <dbReference type="NCBI Taxonomy" id="88724"/>
    <lineage>
        <taxon>Archaea</taxon>
        <taxon>Methanobacteriati</taxon>
        <taxon>Methanobacteriota</taxon>
        <taxon>Stenosarchaea group</taxon>
        <taxon>Halobacteria</taxon>
        <taxon>Halobacteriales</taxon>
        <taxon>Natrialbaceae</taxon>
        <taxon>Natrinema</taxon>
    </lineage>
</organism>
<keyword evidence="1" id="KW-0812">Transmembrane</keyword>
<dbReference type="AlphaFoldDB" id="A0A4P8WGA7"/>
<gene>
    <name evidence="2" type="ORF">FEJ81_08455</name>
</gene>
<keyword evidence="1" id="KW-0472">Membrane</keyword>
<name>A0A4P8WGA7_9EURY</name>
<dbReference type="Proteomes" id="UP000302218">
    <property type="component" value="Chromosome"/>
</dbReference>
<evidence type="ECO:0000256" key="1">
    <source>
        <dbReference type="SAM" id="Phobius"/>
    </source>
</evidence>
<dbReference type="EMBL" id="CP040330">
    <property type="protein sequence ID" value="QCS42388.1"/>
    <property type="molecule type" value="Genomic_DNA"/>
</dbReference>
<feature type="transmembrane region" description="Helical" evidence="1">
    <location>
        <begin position="61"/>
        <end position="82"/>
    </location>
</feature>
<keyword evidence="1" id="KW-1133">Transmembrane helix</keyword>
<evidence type="ECO:0000313" key="3">
    <source>
        <dbReference type="Proteomes" id="UP000302218"/>
    </source>
</evidence>
<dbReference type="OrthoDB" id="206469at2157"/>
<dbReference type="GeneID" id="40265298"/>
<accession>A0A4P8WGA7</accession>
<dbReference type="RefSeq" id="WP_138244877.1">
    <property type="nucleotide sequence ID" value="NZ_CP040330.1"/>
</dbReference>
<feature type="transmembrane region" description="Helical" evidence="1">
    <location>
        <begin position="94"/>
        <end position="114"/>
    </location>
</feature>
<reference evidence="3" key="1">
    <citation type="submission" date="2019-05" db="EMBL/GenBank/DDBJ databases">
        <title>Genome sequence and methylation pattern of the halophilic Archaeon Natrinema versiforme BOL5-4.</title>
        <authorList>
            <person name="DasSarma P."/>
            <person name="Anton B.P."/>
            <person name="DasSarma S.L."/>
            <person name="Martinez F.L."/>
            <person name="Guzman D."/>
            <person name="Roberts R.J."/>
            <person name="DasSarma S."/>
        </authorList>
    </citation>
    <scope>NUCLEOTIDE SEQUENCE [LARGE SCALE GENOMIC DNA]</scope>
    <source>
        <strain evidence="3">BOL5-4</strain>
    </source>
</reference>
<sequence length="122" mass="11809">MNDALIVGSSLAVAILLGGITGTLTESAAVLGITAAGIAIYLAVGIGLPQYLFARRSGSPLQFGLAVLAVGAAASVVVAGVATGTLHDESGPGFVAILLVAVLGNAVGAGVRAFRSGYRSAS</sequence>
<protein>
    <submittedName>
        <fullName evidence="2">Uncharacterized protein</fullName>
    </submittedName>
</protein>
<evidence type="ECO:0000313" key="2">
    <source>
        <dbReference type="EMBL" id="QCS42388.1"/>
    </source>
</evidence>
<proteinExistence type="predicted"/>